<dbReference type="EMBL" id="CP073587">
    <property type="protein sequence ID" value="QUN05703.1"/>
    <property type="molecule type" value="Genomic_DNA"/>
</dbReference>
<sequence>MELKFIKLTACVGMAMLLGACSATTSLTAMQPDTTIYIKDAKGQDAPRTETLPTTSFGHYAFKAIQPGQQPFYGVLPLKFNGGYLATDIILFAPAAFFNLREVFPYYQFDVAKQCLRYRKSEQDNWVEYVPTAAEKQRAETWFKQSGITPVTVTAKDNQ</sequence>
<dbReference type="RefSeq" id="WP_212594730.1">
    <property type="nucleotide sequence ID" value="NZ_CP073587.1"/>
</dbReference>
<keyword evidence="1" id="KW-0732">Signal</keyword>
<evidence type="ECO:0000313" key="2">
    <source>
        <dbReference type="EMBL" id="QUN05703.1"/>
    </source>
</evidence>
<reference evidence="2 3" key="1">
    <citation type="submission" date="2021-04" db="EMBL/GenBank/DDBJ databases">
        <title>Novel species identification of genus Shewanella.</title>
        <authorList>
            <person name="Liu G."/>
        </authorList>
    </citation>
    <scope>NUCLEOTIDE SEQUENCE [LARGE SCALE GENOMIC DNA]</scope>
    <source>
        <strain evidence="2 3">FJAT-54481</strain>
    </source>
</reference>
<name>A0ABX7YSE0_9GAMM</name>
<evidence type="ECO:0000256" key="1">
    <source>
        <dbReference type="SAM" id="SignalP"/>
    </source>
</evidence>
<accession>A0ABX7YSE0</accession>
<evidence type="ECO:0000313" key="3">
    <source>
        <dbReference type="Proteomes" id="UP000679575"/>
    </source>
</evidence>
<feature type="chain" id="PRO_5046759261" description="Lipoprotein" evidence="1">
    <location>
        <begin position="23"/>
        <end position="159"/>
    </location>
</feature>
<keyword evidence="3" id="KW-1185">Reference proteome</keyword>
<proteinExistence type="predicted"/>
<feature type="signal peptide" evidence="1">
    <location>
        <begin position="1"/>
        <end position="22"/>
    </location>
</feature>
<dbReference type="Proteomes" id="UP000679575">
    <property type="component" value="Chromosome"/>
</dbReference>
<evidence type="ECO:0008006" key="4">
    <source>
        <dbReference type="Google" id="ProtNLM"/>
    </source>
</evidence>
<organism evidence="2 3">
    <name type="scientific">Shewanella yunxiaonensis</name>
    <dbReference type="NCBI Taxonomy" id="2829809"/>
    <lineage>
        <taxon>Bacteria</taxon>
        <taxon>Pseudomonadati</taxon>
        <taxon>Pseudomonadota</taxon>
        <taxon>Gammaproteobacteria</taxon>
        <taxon>Alteromonadales</taxon>
        <taxon>Shewanellaceae</taxon>
        <taxon>Shewanella</taxon>
    </lineage>
</organism>
<dbReference type="PROSITE" id="PS51257">
    <property type="entry name" value="PROKAR_LIPOPROTEIN"/>
    <property type="match status" value="1"/>
</dbReference>
<protein>
    <recommendedName>
        <fullName evidence="4">Lipoprotein</fullName>
    </recommendedName>
</protein>
<gene>
    <name evidence="2" type="ORF">KDN34_16225</name>
</gene>